<dbReference type="GO" id="GO:0016020">
    <property type="term" value="C:membrane"/>
    <property type="evidence" value="ECO:0007669"/>
    <property type="project" value="UniProtKB-SubCell"/>
</dbReference>
<name>A8LMU4_DINSH</name>
<dbReference type="Proteomes" id="UP000006833">
    <property type="component" value="Chromosome"/>
</dbReference>
<feature type="transmembrane region" description="Helical" evidence="7">
    <location>
        <begin position="153"/>
        <end position="177"/>
    </location>
</feature>
<feature type="transmembrane region" description="Helical" evidence="7">
    <location>
        <begin position="39"/>
        <end position="60"/>
    </location>
</feature>
<dbReference type="AlphaFoldDB" id="A8LMU4"/>
<evidence type="ECO:0000256" key="3">
    <source>
        <dbReference type="ARBA" id="ARBA00022692"/>
    </source>
</evidence>
<keyword evidence="10" id="KW-1185">Reference proteome</keyword>
<feature type="domain" description="Cytochrome C biogenesis protein transmembrane" evidence="8">
    <location>
        <begin position="7"/>
        <end position="193"/>
    </location>
</feature>
<dbReference type="PANTHER" id="PTHR31272:SF9">
    <property type="entry name" value="BLL1027 PROTEIN"/>
    <property type="match status" value="1"/>
</dbReference>
<reference evidence="10" key="1">
    <citation type="journal article" date="2010" name="ISME J.">
        <title>The complete genome sequence of the algal symbiont Dinoroseobacter shibae: a hitchhiker's guide to life in the sea.</title>
        <authorList>
            <person name="Wagner-Dobler I."/>
            <person name="Ballhausen B."/>
            <person name="Berger M."/>
            <person name="Brinkhoff T."/>
            <person name="Buchholz I."/>
            <person name="Bunk B."/>
            <person name="Cypionka H."/>
            <person name="Daniel R."/>
            <person name="Drepper T."/>
            <person name="Gerdts G."/>
            <person name="Hahnke S."/>
            <person name="Han C."/>
            <person name="Jahn D."/>
            <person name="Kalhoefer D."/>
            <person name="Kiss H."/>
            <person name="Klenk H.P."/>
            <person name="Kyrpides N."/>
            <person name="Liebl W."/>
            <person name="Liesegang H."/>
            <person name="Meincke L."/>
            <person name="Pati A."/>
            <person name="Petersen J."/>
            <person name="Piekarski T."/>
            <person name="Pommerenke C."/>
            <person name="Pradella S."/>
            <person name="Pukall R."/>
            <person name="Rabus R."/>
            <person name="Stackebrandt E."/>
            <person name="Thole S."/>
            <person name="Thompson L."/>
            <person name="Tielen P."/>
            <person name="Tomasch J."/>
            <person name="von Jan M."/>
            <person name="Wanphrut N."/>
            <person name="Wichels A."/>
            <person name="Zech H."/>
            <person name="Simon M."/>
        </authorList>
    </citation>
    <scope>NUCLEOTIDE SEQUENCE [LARGE SCALE GENOMIC DNA]</scope>
    <source>
        <strain evidence="10">DSM 16493 / NCIMB 14021 / DFL 12</strain>
    </source>
</reference>
<proteinExistence type="inferred from homology"/>
<feature type="transmembrane region" description="Helical" evidence="7">
    <location>
        <begin position="72"/>
        <end position="100"/>
    </location>
</feature>
<dbReference type="KEGG" id="dsh:Dshi_3286"/>
<comment type="similarity">
    <text evidence="2">Belongs to the DsbD family.</text>
</comment>
<feature type="transmembrane region" description="Helical" evidence="7">
    <location>
        <begin position="121"/>
        <end position="147"/>
    </location>
</feature>
<organism evidence="9 10">
    <name type="scientific">Dinoroseobacter shibae (strain DSM 16493 / NCIMB 14021 / DFL 12)</name>
    <dbReference type="NCBI Taxonomy" id="398580"/>
    <lineage>
        <taxon>Bacteria</taxon>
        <taxon>Pseudomonadati</taxon>
        <taxon>Pseudomonadota</taxon>
        <taxon>Alphaproteobacteria</taxon>
        <taxon>Rhodobacterales</taxon>
        <taxon>Roseobacteraceae</taxon>
        <taxon>Dinoroseobacter</taxon>
    </lineage>
</organism>
<dbReference type="PANTHER" id="PTHR31272">
    <property type="entry name" value="CYTOCHROME C-TYPE BIOGENESIS PROTEIN HI_1454-RELATED"/>
    <property type="match status" value="1"/>
</dbReference>
<sequence>MDLILGYGAGLLTLINPCVLPVLPIVLATALQADPRGPLALAAGMSLAFVTLGLGVATLGRSVGLGEEQVGQAAAVLMILFGLVLLVPRFSAGFATATAGMSARADAGMDEIDRSGVKGQFIGGMLLGAVWSPCVGPTLGAAISLAWQGESLWRAGSIMAAFALGVSTVILALGYGARAAILRRQALMRRIAQYARPVMGGVFVAVGTGLLFGVHHMAEAWAVETLPPWLIDLSVSL</sequence>
<dbReference type="EMBL" id="CP000830">
    <property type="protein sequence ID" value="ABV95019.1"/>
    <property type="molecule type" value="Genomic_DNA"/>
</dbReference>
<protein>
    <submittedName>
        <fullName evidence="9">Cytochrome c biogenesis protein</fullName>
    </submittedName>
</protein>
<gene>
    <name evidence="9" type="primary">ccdA</name>
    <name evidence="9" type="ordered locus">Dshi_3286</name>
</gene>
<evidence type="ECO:0000256" key="5">
    <source>
        <dbReference type="ARBA" id="ARBA00022989"/>
    </source>
</evidence>
<keyword evidence="6 7" id="KW-0472">Membrane</keyword>
<dbReference type="GO" id="GO:0017004">
    <property type="term" value="P:cytochrome complex assembly"/>
    <property type="evidence" value="ECO:0007669"/>
    <property type="project" value="UniProtKB-KW"/>
</dbReference>
<evidence type="ECO:0000256" key="1">
    <source>
        <dbReference type="ARBA" id="ARBA00004141"/>
    </source>
</evidence>
<evidence type="ECO:0000259" key="8">
    <source>
        <dbReference type="Pfam" id="PF02683"/>
    </source>
</evidence>
<keyword evidence="4" id="KW-0201">Cytochrome c-type biogenesis</keyword>
<feature type="transmembrane region" description="Helical" evidence="7">
    <location>
        <begin position="198"/>
        <end position="218"/>
    </location>
</feature>
<dbReference type="OrthoDB" id="9811352at2"/>
<evidence type="ECO:0000256" key="7">
    <source>
        <dbReference type="SAM" id="Phobius"/>
    </source>
</evidence>
<dbReference type="RefSeq" id="WP_012179946.1">
    <property type="nucleotide sequence ID" value="NC_009952.1"/>
</dbReference>
<evidence type="ECO:0000313" key="9">
    <source>
        <dbReference type="EMBL" id="ABV95019.1"/>
    </source>
</evidence>
<evidence type="ECO:0000256" key="2">
    <source>
        <dbReference type="ARBA" id="ARBA00006143"/>
    </source>
</evidence>
<evidence type="ECO:0000313" key="10">
    <source>
        <dbReference type="Proteomes" id="UP000006833"/>
    </source>
</evidence>
<dbReference type="Pfam" id="PF02683">
    <property type="entry name" value="DsbD_TM"/>
    <property type="match status" value="1"/>
</dbReference>
<accession>A8LMU4</accession>
<dbReference type="InterPro" id="IPR003834">
    <property type="entry name" value="Cyt_c_assmbl_TM_dom"/>
</dbReference>
<dbReference type="InterPro" id="IPR051790">
    <property type="entry name" value="Cytochrome_c-biogenesis_DsbD"/>
</dbReference>
<comment type="subcellular location">
    <subcellularLocation>
        <location evidence="1">Membrane</location>
        <topology evidence="1">Multi-pass membrane protein</topology>
    </subcellularLocation>
</comment>
<evidence type="ECO:0000256" key="6">
    <source>
        <dbReference type="ARBA" id="ARBA00023136"/>
    </source>
</evidence>
<dbReference type="HOGENOM" id="CLU_053225_4_0_5"/>
<keyword evidence="5 7" id="KW-1133">Transmembrane helix</keyword>
<keyword evidence="3 7" id="KW-0812">Transmembrane</keyword>
<dbReference type="eggNOG" id="COG0785">
    <property type="taxonomic scope" value="Bacteria"/>
</dbReference>
<dbReference type="STRING" id="398580.Dshi_3286"/>
<evidence type="ECO:0000256" key="4">
    <source>
        <dbReference type="ARBA" id="ARBA00022748"/>
    </source>
</evidence>
<feature type="transmembrane region" description="Helical" evidence="7">
    <location>
        <begin position="6"/>
        <end position="27"/>
    </location>
</feature>